<dbReference type="SUPFAM" id="SSF140804">
    <property type="entry name" value="YidB-like"/>
    <property type="match status" value="1"/>
</dbReference>
<dbReference type="InterPro" id="IPR027405">
    <property type="entry name" value="YidB-like"/>
</dbReference>
<comment type="caution">
    <text evidence="1">The sequence shown here is derived from an EMBL/GenBank/DDBJ whole genome shotgun (WGS) entry which is preliminary data.</text>
</comment>
<dbReference type="AlphaFoldDB" id="A0A7U9PWS9"/>
<dbReference type="EMBL" id="BHZC01000001">
    <property type="protein sequence ID" value="GCD35632.1"/>
    <property type="molecule type" value="Genomic_DNA"/>
</dbReference>
<dbReference type="Pfam" id="PF20159">
    <property type="entry name" value="YidB"/>
    <property type="match status" value="1"/>
</dbReference>
<reference evidence="1 2" key="1">
    <citation type="submission" date="2018-11" db="EMBL/GenBank/DDBJ databases">
        <title>Whole genome sequence of Streptomyces chrestomyceticus NBRC 13444(T).</title>
        <authorList>
            <person name="Komaki H."/>
            <person name="Tamura T."/>
        </authorList>
    </citation>
    <scope>NUCLEOTIDE SEQUENCE [LARGE SCALE GENOMIC DNA]</scope>
    <source>
        <strain evidence="1 2">NBRC 13444</strain>
    </source>
</reference>
<proteinExistence type="predicted"/>
<gene>
    <name evidence="1" type="ORF">OEIGOIKO_03378</name>
</gene>
<dbReference type="Proteomes" id="UP000287830">
    <property type="component" value="Unassembled WGS sequence"/>
</dbReference>
<dbReference type="InterPro" id="IPR045372">
    <property type="entry name" value="YidB"/>
</dbReference>
<evidence type="ECO:0000313" key="2">
    <source>
        <dbReference type="Proteomes" id="UP000287830"/>
    </source>
</evidence>
<sequence length="112" mass="11565">MSIDDSGADAPDDLEILLVHLADNGYADQVGSWMSPDVTNLPITGKQLLGALTEDALADAASEAGLSVQEYADYLAEELPALVDGLSPHGELPEEEHDADALWAFAGATGGA</sequence>
<evidence type="ECO:0000313" key="1">
    <source>
        <dbReference type="EMBL" id="GCD35632.1"/>
    </source>
</evidence>
<dbReference type="RefSeq" id="WP_125045516.1">
    <property type="nucleotide sequence ID" value="NZ_BHZC01000001.1"/>
</dbReference>
<name>A0A7U9PWS9_9ACTN</name>
<dbReference type="GeneID" id="95622294"/>
<dbReference type="OrthoDB" id="9795283at2"/>
<organism evidence="1 2">
    <name type="scientific">Streptomyces chrestomyceticus JCM 4735</name>
    <dbReference type="NCBI Taxonomy" id="1306181"/>
    <lineage>
        <taxon>Bacteria</taxon>
        <taxon>Bacillati</taxon>
        <taxon>Actinomycetota</taxon>
        <taxon>Actinomycetes</taxon>
        <taxon>Kitasatosporales</taxon>
        <taxon>Streptomycetaceae</taxon>
        <taxon>Streptomyces</taxon>
    </lineage>
</organism>
<protein>
    <submittedName>
        <fullName evidence="1">Uncharacterized protein</fullName>
    </submittedName>
</protein>
<accession>A0A7U9PWS9</accession>
<dbReference type="Gene3D" id="1.10.10.690">
    <property type="entry name" value="YidB-like"/>
    <property type="match status" value="1"/>
</dbReference>